<dbReference type="EMBL" id="MHCL01000009">
    <property type="protein sequence ID" value="OGY21610.1"/>
    <property type="molecule type" value="Genomic_DNA"/>
</dbReference>
<dbReference type="Gene3D" id="3.20.20.70">
    <property type="entry name" value="Aldolase class I"/>
    <property type="match status" value="1"/>
</dbReference>
<evidence type="ECO:0000256" key="8">
    <source>
        <dbReference type="ARBA" id="ARBA00072515"/>
    </source>
</evidence>
<organism evidence="9 10">
    <name type="scientific">Candidatus Chisholmbacteria bacterium RIFCSPLOWO2_01_FULL_49_14</name>
    <dbReference type="NCBI Taxonomy" id="1797593"/>
    <lineage>
        <taxon>Bacteria</taxon>
        <taxon>Candidatus Chisholmiibacteriota</taxon>
    </lineage>
</organism>
<accession>A0A1G1W1Z6</accession>
<dbReference type="InterPro" id="IPR000741">
    <property type="entry name" value="FBA_I"/>
</dbReference>
<proteinExistence type="inferred from homology"/>
<dbReference type="STRING" id="1797593.A3A65_01955"/>
<dbReference type="GO" id="GO:0006096">
    <property type="term" value="P:glycolytic process"/>
    <property type="evidence" value="ECO:0007669"/>
    <property type="project" value="UniProtKB-UniPathway"/>
</dbReference>
<comment type="catalytic activity">
    <reaction evidence="1">
        <text>beta-D-fructose 1,6-bisphosphate = D-glyceraldehyde 3-phosphate + dihydroxyacetone phosphate</text>
        <dbReference type="Rhea" id="RHEA:14729"/>
        <dbReference type="ChEBI" id="CHEBI:32966"/>
        <dbReference type="ChEBI" id="CHEBI:57642"/>
        <dbReference type="ChEBI" id="CHEBI:59776"/>
        <dbReference type="EC" id="4.1.2.13"/>
    </reaction>
</comment>
<comment type="pathway">
    <text evidence="2">Carbohydrate degradation; glycolysis; D-glyceraldehyde 3-phosphate and glycerone phosphate from D-glucose: step 4/4.</text>
</comment>
<dbReference type="EC" id="4.1.2.13" evidence="4"/>
<evidence type="ECO:0000256" key="5">
    <source>
        <dbReference type="ARBA" id="ARBA00023152"/>
    </source>
</evidence>
<evidence type="ECO:0000256" key="4">
    <source>
        <dbReference type="ARBA" id="ARBA00013068"/>
    </source>
</evidence>
<gene>
    <name evidence="9" type="ORF">A3A65_01955</name>
</gene>
<dbReference type="InterPro" id="IPR013785">
    <property type="entry name" value="Aldolase_TIM"/>
</dbReference>
<dbReference type="FunFam" id="3.20.20.70:FF:000140">
    <property type="entry name" value="Fructose-bisphosphate aldolase"/>
    <property type="match status" value="1"/>
</dbReference>
<dbReference type="SUPFAM" id="SSF51569">
    <property type="entry name" value="Aldolase"/>
    <property type="match status" value="1"/>
</dbReference>
<evidence type="ECO:0000313" key="9">
    <source>
        <dbReference type="EMBL" id="OGY21610.1"/>
    </source>
</evidence>
<evidence type="ECO:0000313" key="10">
    <source>
        <dbReference type="Proteomes" id="UP000176723"/>
    </source>
</evidence>
<keyword evidence="5" id="KW-0324">Glycolysis</keyword>
<sequence>MNVDKLDATARRLVADSKGILAADESSRTIAKRLESIGIPSTERTRREWRELLFTTPNIQRFISGVILFDETIRQNASDGTPFPKLLWRKGIIPGIKVDTGVYPFAEHPGEKLTEGLDGLRERLVEYVELGAQFSKWRAVISIGEGIPTQACIDANAHTLARFALLSQEAGLVPIVEPEVLMEGNHPIERHAQETERTLAAVFDALQTDRITLRGIILKPNMVASGLEAKVQANPTVVAQATIRVLRKVVPPEVPGIVFLSGGLTPEQATVNLHAINSQGKQPWQLSYSFGRALQGEALSAWGGKSEHLKAAQEEFYTRAKLVSLARDGGLEKST</sequence>
<dbReference type="GO" id="GO:0004332">
    <property type="term" value="F:fructose-bisphosphate aldolase activity"/>
    <property type="evidence" value="ECO:0007669"/>
    <property type="project" value="UniProtKB-EC"/>
</dbReference>
<dbReference type="UniPathway" id="UPA00109">
    <property type="reaction ID" value="UER00183"/>
</dbReference>
<dbReference type="Pfam" id="PF00274">
    <property type="entry name" value="Glycolytic"/>
    <property type="match status" value="1"/>
</dbReference>
<keyword evidence="6" id="KW-0456">Lyase</keyword>
<comment type="similarity">
    <text evidence="3">Belongs to the class I fructose-bisphosphate aldolase family.</text>
</comment>
<evidence type="ECO:0000256" key="2">
    <source>
        <dbReference type="ARBA" id="ARBA00004714"/>
    </source>
</evidence>
<evidence type="ECO:0000256" key="6">
    <source>
        <dbReference type="ARBA" id="ARBA00023239"/>
    </source>
</evidence>
<evidence type="ECO:0000256" key="1">
    <source>
        <dbReference type="ARBA" id="ARBA00000441"/>
    </source>
</evidence>
<evidence type="ECO:0000256" key="7">
    <source>
        <dbReference type="ARBA" id="ARBA00029799"/>
    </source>
</evidence>
<reference evidence="9 10" key="1">
    <citation type="journal article" date="2016" name="Nat. Commun.">
        <title>Thousands of microbial genomes shed light on interconnected biogeochemical processes in an aquifer system.</title>
        <authorList>
            <person name="Anantharaman K."/>
            <person name="Brown C.T."/>
            <person name="Hug L.A."/>
            <person name="Sharon I."/>
            <person name="Castelle C.J."/>
            <person name="Probst A.J."/>
            <person name="Thomas B.C."/>
            <person name="Singh A."/>
            <person name="Wilkins M.J."/>
            <person name="Karaoz U."/>
            <person name="Brodie E.L."/>
            <person name="Williams K.H."/>
            <person name="Hubbard S.S."/>
            <person name="Banfield J.F."/>
        </authorList>
    </citation>
    <scope>NUCLEOTIDE SEQUENCE [LARGE SCALE GENOMIC DNA]</scope>
</reference>
<dbReference type="Proteomes" id="UP000176723">
    <property type="component" value="Unassembled WGS sequence"/>
</dbReference>
<protein>
    <recommendedName>
        <fullName evidence="8">Probable fructose-bisphosphate aldolase class 1</fullName>
        <ecNumber evidence="4">4.1.2.13</ecNumber>
    </recommendedName>
    <alternativeName>
        <fullName evidence="7">Fructose-bisphosphate aldolase class I</fullName>
    </alternativeName>
</protein>
<comment type="caution">
    <text evidence="9">The sequence shown here is derived from an EMBL/GenBank/DDBJ whole genome shotgun (WGS) entry which is preliminary data.</text>
</comment>
<dbReference type="NCBIfam" id="NF033379">
    <property type="entry name" value="FrucBisAld_I"/>
    <property type="match status" value="1"/>
</dbReference>
<dbReference type="PANTHER" id="PTHR11627">
    <property type="entry name" value="FRUCTOSE-BISPHOSPHATE ALDOLASE"/>
    <property type="match status" value="1"/>
</dbReference>
<evidence type="ECO:0000256" key="3">
    <source>
        <dbReference type="ARBA" id="ARBA00010387"/>
    </source>
</evidence>
<name>A0A1G1W1Z6_9BACT</name>
<dbReference type="AlphaFoldDB" id="A0A1G1W1Z6"/>